<comment type="caution">
    <text evidence="2">The sequence shown here is derived from an EMBL/GenBank/DDBJ whole genome shotgun (WGS) entry which is preliminary data.</text>
</comment>
<feature type="compositionally biased region" description="Low complexity" evidence="1">
    <location>
        <begin position="200"/>
        <end position="209"/>
    </location>
</feature>
<proteinExistence type="predicted"/>
<name>A0A8J4FRI8_9CHLO</name>
<sequence>MDRVEVSWRSPTQEISHVGAPSHLAIVQPAPTASPAPQATLPPIKRQPAEIASPTAAADSADGALLACSSTPARPDPQPAECDDAVMAEAGASCAEPAISMEPQFQNSPEAAPTAEDYRPSAPGNARDSSPQQPAAECEDTHGGASREESRGCAATGMSIDIYEEDGRATAELQDAVEDEETAIAEPMYSSPPDQRPQPAATDAVAAAAGTLESEDRCQAEALPQGPPATSVAFNATAAAVDKMEGAVMGGVTGGEDAGNDDALPRPSKRRRMGSSNGAMMKELKGLLESSMYDAPSGRSRQGSRAASAPPPAVVAAAAAVRSV</sequence>
<evidence type="ECO:0000256" key="1">
    <source>
        <dbReference type="SAM" id="MobiDB-lite"/>
    </source>
</evidence>
<dbReference type="AlphaFoldDB" id="A0A8J4FRI8"/>
<evidence type="ECO:0000313" key="2">
    <source>
        <dbReference type="EMBL" id="GIL83025.1"/>
    </source>
</evidence>
<feature type="region of interest" description="Disordered" evidence="1">
    <location>
        <begin position="251"/>
        <end position="313"/>
    </location>
</feature>
<feature type="compositionally biased region" description="Low complexity" evidence="1">
    <location>
        <begin position="28"/>
        <end position="70"/>
    </location>
</feature>
<keyword evidence="3" id="KW-1185">Reference proteome</keyword>
<feature type="compositionally biased region" description="Low complexity" evidence="1">
    <location>
        <begin position="295"/>
        <end position="313"/>
    </location>
</feature>
<feature type="non-terminal residue" evidence="2">
    <location>
        <position position="324"/>
    </location>
</feature>
<evidence type="ECO:0000313" key="3">
    <source>
        <dbReference type="Proteomes" id="UP000747110"/>
    </source>
</evidence>
<dbReference type="Proteomes" id="UP000747110">
    <property type="component" value="Unassembled WGS sequence"/>
</dbReference>
<organism evidence="2 3">
    <name type="scientific">Volvox reticuliferus</name>
    <dbReference type="NCBI Taxonomy" id="1737510"/>
    <lineage>
        <taxon>Eukaryota</taxon>
        <taxon>Viridiplantae</taxon>
        <taxon>Chlorophyta</taxon>
        <taxon>core chlorophytes</taxon>
        <taxon>Chlorophyceae</taxon>
        <taxon>CS clade</taxon>
        <taxon>Chlamydomonadales</taxon>
        <taxon>Volvocaceae</taxon>
        <taxon>Volvox</taxon>
    </lineage>
</organism>
<accession>A0A8J4FRI8</accession>
<dbReference type="EMBL" id="BNCP01000025">
    <property type="protein sequence ID" value="GIL83025.1"/>
    <property type="molecule type" value="Genomic_DNA"/>
</dbReference>
<feature type="compositionally biased region" description="Basic and acidic residues" evidence="1">
    <location>
        <begin position="139"/>
        <end position="151"/>
    </location>
</feature>
<protein>
    <submittedName>
        <fullName evidence="2">Uncharacterized protein</fullName>
    </submittedName>
</protein>
<feature type="region of interest" description="Disordered" evidence="1">
    <location>
        <begin position="1"/>
        <end position="230"/>
    </location>
</feature>
<gene>
    <name evidence="2" type="ORF">Vretifemale_11636</name>
</gene>
<reference evidence="2" key="1">
    <citation type="journal article" date="2021" name="Proc. Natl. Acad. Sci. U.S.A.">
        <title>Three genomes in the algal genus Volvox reveal the fate of a haploid sex-determining region after a transition to homothallism.</title>
        <authorList>
            <person name="Yamamoto K."/>
            <person name="Hamaji T."/>
            <person name="Kawai-Toyooka H."/>
            <person name="Matsuzaki R."/>
            <person name="Takahashi F."/>
            <person name="Nishimura Y."/>
            <person name="Kawachi M."/>
            <person name="Noguchi H."/>
            <person name="Minakuchi Y."/>
            <person name="Umen J.G."/>
            <person name="Toyoda A."/>
            <person name="Nozaki H."/>
        </authorList>
    </citation>
    <scope>NUCLEOTIDE SEQUENCE</scope>
    <source>
        <strain evidence="2">NIES-3786</strain>
    </source>
</reference>